<protein>
    <submittedName>
        <fullName evidence="2">DUF2796 domain-containing protein</fullName>
    </submittedName>
</protein>
<evidence type="ECO:0000313" key="2">
    <source>
        <dbReference type="EMBL" id="MBS7664121.1"/>
    </source>
</evidence>
<sequence length="191" mass="20739">MHRLLLALPFALLPLAAAQASDHDHDHDHALDSLDAHQHGAASLNVVLDGQALELELESPAMNLVGFEHAAESAADKAKVAAARSQLQNPQALFGLNAGDCSLRETALESPLFEDDEHEHEGHQGDETHGEHSEIHAHYQLDCKKPDELKQLNLAELFKRFPATTKIQVQLIGPNGQQGVELTPAKPGLDF</sequence>
<dbReference type="EMBL" id="JADPMV010000002">
    <property type="protein sequence ID" value="MBS7664121.1"/>
    <property type="molecule type" value="Genomic_DNA"/>
</dbReference>
<evidence type="ECO:0000313" key="3">
    <source>
        <dbReference type="Proteomes" id="UP001196601"/>
    </source>
</evidence>
<reference evidence="2 3" key="1">
    <citation type="journal article" date="2021" name="Syst. Appl. Microbiol.">
        <title>Pseudomonas lalucatii sp. nov. isolated from Vallgornera, a karstic cave in Mallorca, Western Mediterranean.</title>
        <authorList>
            <person name="Busquets A."/>
            <person name="Mulet M."/>
            <person name="Gomila M."/>
            <person name="Garcia-Valdes E."/>
        </authorList>
    </citation>
    <scope>NUCLEOTIDE SEQUENCE [LARGE SCALE GENOMIC DNA]</scope>
    <source>
        <strain evidence="2 3">R1b54</strain>
    </source>
</reference>
<dbReference type="Pfam" id="PF10986">
    <property type="entry name" value="ZrgA"/>
    <property type="match status" value="1"/>
</dbReference>
<organism evidence="2 3">
    <name type="scientific">Pseudomonas lalucatii</name>
    <dbReference type="NCBI Taxonomy" id="1424203"/>
    <lineage>
        <taxon>Bacteria</taxon>
        <taxon>Pseudomonadati</taxon>
        <taxon>Pseudomonadota</taxon>
        <taxon>Gammaproteobacteria</taxon>
        <taxon>Pseudomonadales</taxon>
        <taxon>Pseudomonadaceae</taxon>
        <taxon>Pseudomonas</taxon>
    </lineage>
</organism>
<accession>A0ABS5Q5T1</accession>
<feature type="chain" id="PRO_5046503807" evidence="1">
    <location>
        <begin position="21"/>
        <end position="191"/>
    </location>
</feature>
<comment type="caution">
    <text evidence="2">The sequence shown here is derived from an EMBL/GenBank/DDBJ whole genome shotgun (WGS) entry which is preliminary data.</text>
</comment>
<keyword evidence="1" id="KW-0732">Signal</keyword>
<proteinExistence type="predicted"/>
<dbReference type="InterPro" id="IPR021253">
    <property type="entry name" value="ZrgA-like"/>
</dbReference>
<evidence type="ECO:0000256" key="1">
    <source>
        <dbReference type="SAM" id="SignalP"/>
    </source>
</evidence>
<dbReference type="Proteomes" id="UP001196601">
    <property type="component" value="Unassembled WGS sequence"/>
</dbReference>
<gene>
    <name evidence="2" type="ORF">I0D00_19530</name>
</gene>
<dbReference type="RefSeq" id="WP_213641468.1">
    <property type="nucleotide sequence ID" value="NZ_JADPMV010000002.1"/>
</dbReference>
<keyword evidence="3" id="KW-1185">Reference proteome</keyword>
<name>A0ABS5Q5T1_9PSED</name>
<feature type="signal peptide" evidence="1">
    <location>
        <begin position="1"/>
        <end position="20"/>
    </location>
</feature>